<evidence type="ECO:0000313" key="3">
    <source>
        <dbReference type="Proteomes" id="UP000001343"/>
    </source>
</evidence>
<proteinExistence type="predicted"/>
<dbReference type="AlphaFoldDB" id="A0AA87MSR4"/>
<protein>
    <submittedName>
        <fullName evidence="2">Uncharacterized protein</fullName>
    </submittedName>
</protein>
<comment type="caution">
    <text evidence="2">The sequence shown here is derived from an EMBL/GenBank/DDBJ whole genome shotgun (WGS) entry which is preliminary data.</text>
</comment>
<sequence>MQQIPGTKTTKNITIEAIWFLAIVGITHNFRGCRSMNLKAVGIIILFTFSCFSQPLIIPKDKNKKPSSNFMIYPAYAKKCGLLLLMFILIGINDRFVNAYSKIVKQAKGGILSPITLQKSWHYGFIGTGYYRYGQQRG</sequence>
<feature type="transmembrane region" description="Helical" evidence="1">
    <location>
        <begin position="36"/>
        <end position="58"/>
    </location>
</feature>
<organism evidence="2 3">
    <name type="scientific">Leptospira mayottensis 200901122</name>
    <dbReference type="NCBI Taxonomy" id="1193010"/>
    <lineage>
        <taxon>Bacteria</taxon>
        <taxon>Pseudomonadati</taxon>
        <taxon>Spirochaetota</taxon>
        <taxon>Spirochaetia</taxon>
        <taxon>Leptospirales</taxon>
        <taxon>Leptospiraceae</taxon>
        <taxon>Leptospira</taxon>
    </lineage>
</organism>
<keyword evidence="1" id="KW-1133">Transmembrane helix</keyword>
<name>A0AA87MSR4_9LEPT</name>
<keyword evidence="1" id="KW-0812">Transmembrane</keyword>
<dbReference type="RefSeq" id="WP_002760796.1">
    <property type="nucleotide sequence ID" value="NZ_AKWM02000007.1"/>
</dbReference>
<dbReference type="Proteomes" id="UP000001343">
    <property type="component" value="Unassembled WGS sequence"/>
</dbReference>
<evidence type="ECO:0000313" key="2">
    <source>
        <dbReference type="EMBL" id="EKS01827.1"/>
    </source>
</evidence>
<reference evidence="2 3" key="1">
    <citation type="journal article" date="2014" name="Int. J. Syst. Evol. Microbiol.">
        <title>Leptospira mayottensis sp. nov., a pathogenic species of the genus Leptospira isolated from humans.</title>
        <authorList>
            <person name="Bourhy P."/>
            <person name="Collet L."/>
            <person name="Brisse S."/>
            <person name="Picardeau M."/>
        </authorList>
    </citation>
    <scope>NUCLEOTIDE SEQUENCE [LARGE SCALE GENOMIC DNA]</scope>
    <source>
        <strain evidence="2 3">200901122</strain>
    </source>
</reference>
<accession>A0AA87MSR4</accession>
<keyword evidence="1" id="KW-0472">Membrane</keyword>
<feature type="transmembrane region" description="Helical" evidence="1">
    <location>
        <begin position="70"/>
        <end position="92"/>
    </location>
</feature>
<evidence type="ECO:0000256" key="1">
    <source>
        <dbReference type="SAM" id="Phobius"/>
    </source>
</evidence>
<dbReference type="EMBL" id="AKWM02000007">
    <property type="protein sequence ID" value="EKS01827.1"/>
    <property type="molecule type" value="Genomic_DNA"/>
</dbReference>
<gene>
    <name evidence="2" type="ORF">LEP1GSC125_3933</name>
</gene>